<dbReference type="Pfam" id="PF14690">
    <property type="entry name" value="Zn_ribbon_ISL3"/>
    <property type="match status" value="1"/>
</dbReference>
<dbReference type="Pfam" id="PF01610">
    <property type="entry name" value="DDE_Tnp_ISL3"/>
    <property type="match status" value="2"/>
</dbReference>
<reference evidence="2 3" key="1">
    <citation type="submission" date="2017-11" db="EMBL/GenBank/DDBJ databases">
        <title>Streptomyces carmine sp. nov., a novel actinomycete isolated from Sophora alopecuroides in Xinjiang, China.</title>
        <authorList>
            <person name="Wang Y."/>
            <person name="Luo X."/>
            <person name="Wan C."/>
            <person name="Zhang L."/>
        </authorList>
    </citation>
    <scope>NUCLEOTIDE SEQUENCE [LARGE SCALE GENOMIC DNA]</scope>
    <source>
        <strain evidence="2 3">TRM SA0054</strain>
    </source>
</reference>
<comment type="caution">
    <text evidence="2">The sequence shown here is derived from an EMBL/GenBank/DDBJ whole genome shotgun (WGS) entry which is preliminary data.</text>
</comment>
<dbReference type="InterPro" id="IPR002560">
    <property type="entry name" value="Transposase_DDE"/>
</dbReference>
<dbReference type="AlphaFoldDB" id="A0A2M8LZ15"/>
<dbReference type="PROSITE" id="PS50531">
    <property type="entry name" value="HTH_IS21"/>
    <property type="match status" value="1"/>
</dbReference>
<dbReference type="InterPro" id="IPR029261">
    <property type="entry name" value="Transposase_Znf"/>
</dbReference>
<dbReference type="EMBL" id="PGGW01000047">
    <property type="protein sequence ID" value="PJE97207.1"/>
    <property type="molecule type" value="Genomic_DNA"/>
</dbReference>
<dbReference type="Proteomes" id="UP000230407">
    <property type="component" value="Unassembled WGS sequence"/>
</dbReference>
<accession>A0A2M8LZ15</accession>
<keyword evidence="3" id="KW-1185">Reference proteome</keyword>
<proteinExistence type="predicted"/>
<protein>
    <submittedName>
        <fullName evidence="2">ISL3 family transposase</fullName>
    </submittedName>
</protein>
<sequence length="503" mass="56880">MSTVFSGLLPLVIVEVADGGKWVLVRARTPCGTVACPDCGVRSRRVHGYHTRVVTDVPVGARRVVVKVRVRRLVCPTQGCRQTFREQLPGVLERYQRRTPRMSAQVGAVVRELAGRAGVRVLSLLGLGVSRHTALRTLWRLPLPARPVPRVLGVDDFALRRRHDYATVLIDAEPRERVDVLPGRTTEALEAWLRGHPGVEVVCRDGSATYAEAVHRALPQAVQVGDRWHIWHNLTEAVRKEVAAHSTCWAKADPPPREGVQAATTRERWHQVHDLRKRGVGLLECARRLNLALNTVKRYDRVPEPERLIRAPKYRLTLVDPYREHLRQRRQQDPAVPVTRLLKGIKELGYTGSANLLVRYITQGRVEADRPALSPRRLARYLLTHPDHLKDHQRERIETARTACHEMTALAGLIHRFATLLDPADGHARRLTEWITTVHAEDLPYLHAFTRGLERDRAAVDAALTLPYHNGGTEGVNNKTKLIKRQMYGRAGFPLLRHRILLG</sequence>
<dbReference type="InterPro" id="IPR047951">
    <property type="entry name" value="Transpos_ISL3"/>
</dbReference>
<dbReference type="NCBIfam" id="NF033550">
    <property type="entry name" value="transpos_ISL3"/>
    <property type="match status" value="1"/>
</dbReference>
<dbReference type="PANTHER" id="PTHR33498:SF1">
    <property type="entry name" value="TRANSPOSASE FOR INSERTION SEQUENCE ELEMENT IS1557"/>
    <property type="match status" value="1"/>
</dbReference>
<evidence type="ECO:0000313" key="2">
    <source>
        <dbReference type="EMBL" id="PJE97207.1"/>
    </source>
</evidence>
<organism evidence="2 3">
    <name type="scientific">Streptomyces carminius</name>
    <dbReference type="NCBI Taxonomy" id="2665496"/>
    <lineage>
        <taxon>Bacteria</taxon>
        <taxon>Bacillati</taxon>
        <taxon>Actinomycetota</taxon>
        <taxon>Actinomycetes</taxon>
        <taxon>Kitasatosporales</taxon>
        <taxon>Streptomycetaceae</taxon>
        <taxon>Streptomyces</taxon>
    </lineage>
</organism>
<dbReference type="PANTHER" id="PTHR33498">
    <property type="entry name" value="TRANSPOSASE FOR INSERTION SEQUENCE ELEMENT IS1557"/>
    <property type="match status" value="1"/>
</dbReference>
<dbReference type="RefSeq" id="WP_100202257.1">
    <property type="nucleotide sequence ID" value="NZ_PGGW01000047.1"/>
</dbReference>
<gene>
    <name evidence="2" type="ORF">CUT44_13765</name>
</gene>
<evidence type="ECO:0000313" key="3">
    <source>
        <dbReference type="Proteomes" id="UP000230407"/>
    </source>
</evidence>
<evidence type="ECO:0000259" key="1">
    <source>
        <dbReference type="PROSITE" id="PS50531"/>
    </source>
</evidence>
<feature type="domain" description="HTH IS21-type" evidence="1">
    <location>
        <begin position="267"/>
        <end position="330"/>
    </location>
</feature>
<name>A0A2M8LZ15_9ACTN</name>
<dbReference type="InterPro" id="IPR017894">
    <property type="entry name" value="HTH_IS21_transposase_type"/>
</dbReference>